<name>A0A0E9UJN7_ANGAN</name>
<reference evidence="1" key="2">
    <citation type="journal article" date="2015" name="Fish Shellfish Immunol.">
        <title>Early steps in the European eel (Anguilla anguilla)-Vibrio vulnificus interaction in the gills: Role of the RtxA13 toxin.</title>
        <authorList>
            <person name="Callol A."/>
            <person name="Pajuelo D."/>
            <person name="Ebbesson L."/>
            <person name="Teles M."/>
            <person name="MacKenzie S."/>
            <person name="Amaro C."/>
        </authorList>
    </citation>
    <scope>NUCLEOTIDE SEQUENCE</scope>
</reference>
<protein>
    <submittedName>
        <fullName evidence="1">Uncharacterized protein</fullName>
    </submittedName>
</protein>
<evidence type="ECO:0000313" key="1">
    <source>
        <dbReference type="EMBL" id="JAH66074.1"/>
    </source>
</evidence>
<reference evidence="1" key="1">
    <citation type="submission" date="2014-11" db="EMBL/GenBank/DDBJ databases">
        <authorList>
            <person name="Amaro Gonzalez C."/>
        </authorList>
    </citation>
    <scope>NUCLEOTIDE SEQUENCE</scope>
</reference>
<dbReference type="AlphaFoldDB" id="A0A0E9UJN7"/>
<accession>A0A0E9UJN7</accession>
<proteinExistence type="predicted"/>
<sequence length="24" mass="2683">MCACALLTIFLVIHLSTLALYPYL</sequence>
<organism evidence="1">
    <name type="scientific">Anguilla anguilla</name>
    <name type="common">European freshwater eel</name>
    <name type="synonym">Muraena anguilla</name>
    <dbReference type="NCBI Taxonomy" id="7936"/>
    <lineage>
        <taxon>Eukaryota</taxon>
        <taxon>Metazoa</taxon>
        <taxon>Chordata</taxon>
        <taxon>Craniata</taxon>
        <taxon>Vertebrata</taxon>
        <taxon>Euteleostomi</taxon>
        <taxon>Actinopterygii</taxon>
        <taxon>Neopterygii</taxon>
        <taxon>Teleostei</taxon>
        <taxon>Anguilliformes</taxon>
        <taxon>Anguillidae</taxon>
        <taxon>Anguilla</taxon>
    </lineage>
</organism>
<dbReference type="EMBL" id="GBXM01042503">
    <property type="protein sequence ID" value="JAH66074.1"/>
    <property type="molecule type" value="Transcribed_RNA"/>
</dbReference>